<accession>A0A9D1RCU4</accession>
<dbReference type="AlphaFoldDB" id="A0A9D1RCU4"/>
<keyword evidence="1" id="KW-1133">Transmembrane helix</keyword>
<organism evidence="2 3">
    <name type="scientific">Candidatus Dorea gallistercoris</name>
    <dbReference type="NCBI Taxonomy" id="2838542"/>
    <lineage>
        <taxon>Bacteria</taxon>
        <taxon>Bacillati</taxon>
        <taxon>Bacillota</taxon>
        <taxon>Clostridia</taxon>
        <taxon>Lachnospirales</taxon>
        <taxon>Lachnospiraceae</taxon>
        <taxon>Dorea</taxon>
    </lineage>
</organism>
<proteinExistence type="predicted"/>
<protein>
    <submittedName>
        <fullName evidence="2">DUF2085 domain-containing protein</fullName>
    </submittedName>
</protein>
<feature type="transmembrane region" description="Helical" evidence="1">
    <location>
        <begin position="78"/>
        <end position="99"/>
    </location>
</feature>
<reference evidence="2" key="1">
    <citation type="journal article" date="2021" name="PeerJ">
        <title>Extensive microbial diversity within the chicken gut microbiome revealed by metagenomics and culture.</title>
        <authorList>
            <person name="Gilroy R."/>
            <person name="Ravi A."/>
            <person name="Getino M."/>
            <person name="Pursley I."/>
            <person name="Horton D.L."/>
            <person name="Alikhan N.F."/>
            <person name="Baker D."/>
            <person name="Gharbi K."/>
            <person name="Hall N."/>
            <person name="Watson M."/>
            <person name="Adriaenssens E.M."/>
            <person name="Foster-Nyarko E."/>
            <person name="Jarju S."/>
            <person name="Secka A."/>
            <person name="Antonio M."/>
            <person name="Oren A."/>
            <person name="Chaudhuri R.R."/>
            <person name="La Ragione R."/>
            <person name="Hildebrand F."/>
            <person name="Pallen M.J."/>
        </authorList>
    </citation>
    <scope>NUCLEOTIDE SEQUENCE</scope>
    <source>
        <strain evidence="2">ChiSxjej1B13-11762</strain>
    </source>
</reference>
<reference evidence="2" key="2">
    <citation type="submission" date="2021-04" db="EMBL/GenBank/DDBJ databases">
        <authorList>
            <person name="Gilroy R."/>
        </authorList>
    </citation>
    <scope>NUCLEOTIDE SEQUENCE</scope>
    <source>
        <strain evidence="2">ChiSxjej1B13-11762</strain>
    </source>
</reference>
<dbReference type="EMBL" id="DXGF01000184">
    <property type="protein sequence ID" value="HIW84713.1"/>
    <property type="molecule type" value="Genomic_DNA"/>
</dbReference>
<evidence type="ECO:0000256" key="1">
    <source>
        <dbReference type="SAM" id="Phobius"/>
    </source>
</evidence>
<evidence type="ECO:0000313" key="3">
    <source>
        <dbReference type="Proteomes" id="UP000824263"/>
    </source>
</evidence>
<keyword evidence="1" id="KW-0472">Membrane</keyword>
<evidence type="ECO:0000313" key="2">
    <source>
        <dbReference type="EMBL" id="HIW84713.1"/>
    </source>
</evidence>
<keyword evidence="1" id="KW-0812">Transmembrane</keyword>
<comment type="caution">
    <text evidence="2">The sequence shown here is derived from an EMBL/GenBank/DDBJ whole genome shotgun (WGS) entry which is preliminary data.</text>
</comment>
<dbReference type="Proteomes" id="UP000824263">
    <property type="component" value="Unassembled WGS sequence"/>
</dbReference>
<sequence>MEWCKKYCRCHQMPERSFFLKGYQLPLCARCTGIALGHIAAFLAAPFHTFRLSIAILMLPLAVDGTIQHFTAYRSNNFRRIVTGCLYGFAFMSVMLHGLKALPRRRRK</sequence>
<name>A0A9D1RCU4_9FIRM</name>
<dbReference type="Pfam" id="PF09858">
    <property type="entry name" value="DUF2085"/>
    <property type="match status" value="1"/>
</dbReference>
<gene>
    <name evidence="2" type="ORF">H9873_10395</name>
</gene>
<dbReference type="InterPro" id="IPR019206">
    <property type="entry name" value="DUF2085_TM"/>
</dbReference>